<keyword evidence="5" id="KW-1185">Reference proteome</keyword>
<dbReference type="InterPro" id="IPR016181">
    <property type="entry name" value="Acyl_CoA_acyltransferase"/>
</dbReference>
<sequence length="147" mass="16266">MASEIDIRPVFGSLPQAIHSLAIEARSEGFRFLDRLIDEWSDGRNRFDRSGECLLTAYAGDKLAGVGGVTFEPGIAGALRMRRFYIHPSMRRRGIGRMLASSLIDRARPATSLLTVYAATEDAPAFWEALGFQQACSDGYSHILRLD</sequence>
<reference evidence="4 5" key="1">
    <citation type="submission" date="2018-10" db="EMBL/GenBank/DDBJ databases">
        <title>Rhizobium etli, R. leguminosarum and a new Rhizobium genospecies from Phaseolus dumosus.</title>
        <authorList>
            <person name="Ramirez-Puebla S.T."/>
            <person name="Rogel-Hernandez M.A."/>
            <person name="Guerrero G."/>
            <person name="Ormeno-Orrillo E."/>
            <person name="Martinez-Romero J.C."/>
            <person name="Negrete-Yankelevich S."/>
            <person name="Martinez-Romero E."/>
        </authorList>
    </citation>
    <scope>NUCLEOTIDE SEQUENCE [LARGE SCALE GENOMIC DNA]</scope>
    <source>
        <strain evidence="4 5">CCGE525</strain>
    </source>
</reference>
<accession>A0A387FUU3</accession>
<dbReference type="InterPro" id="IPR050832">
    <property type="entry name" value="Bact_Acetyltransf"/>
</dbReference>
<dbReference type="OrthoDB" id="9815041at2"/>
<dbReference type="InterPro" id="IPR000182">
    <property type="entry name" value="GNAT_dom"/>
</dbReference>
<gene>
    <name evidence="4" type="ORF">CCGE525_19765</name>
</gene>
<dbReference type="KEGG" id="rjg:CCGE525_19765"/>
<protein>
    <submittedName>
        <fullName evidence="4">GNAT family N-acetyltransferase</fullName>
    </submittedName>
</protein>
<keyword evidence="1 4" id="KW-0808">Transferase</keyword>
<dbReference type="PANTHER" id="PTHR43877">
    <property type="entry name" value="AMINOALKYLPHOSPHONATE N-ACETYLTRANSFERASE-RELATED-RELATED"/>
    <property type="match status" value="1"/>
</dbReference>
<dbReference type="Proteomes" id="UP000282195">
    <property type="component" value="Chromosome"/>
</dbReference>
<evidence type="ECO:0000259" key="3">
    <source>
        <dbReference type="PROSITE" id="PS51186"/>
    </source>
</evidence>
<keyword evidence="2" id="KW-0012">Acyltransferase</keyword>
<dbReference type="Gene3D" id="3.40.630.30">
    <property type="match status" value="1"/>
</dbReference>
<evidence type="ECO:0000256" key="2">
    <source>
        <dbReference type="ARBA" id="ARBA00023315"/>
    </source>
</evidence>
<feature type="domain" description="N-acetyltransferase" evidence="3">
    <location>
        <begin position="5"/>
        <end position="147"/>
    </location>
</feature>
<organism evidence="4 5">
    <name type="scientific">Rhizobium jaguaris</name>
    <dbReference type="NCBI Taxonomy" id="1312183"/>
    <lineage>
        <taxon>Bacteria</taxon>
        <taxon>Pseudomonadati</taxon>
        <taxon>Pseudomonadota</taxon>
        <taxon>Alphaproteobacteria</taxon>
        <taxon>Hyphomicrobiales</taxon>
        <taxon>Rhizobiaceae</taxon>
        <taxon>Rhizobium/Agrobacterium group</taxon>
        <taxon>Rhizobium</taxon>
    </lineage>
</organism>
<evidence type="ECO:0000313" key="5">
    <source>
        <dbReference type="Proteomes" id="UP000282195"/>
    </source>
</evidence>
<dbReference type="SUPFAM" id="SSF55729">
    <property type="entry name" value="Acyl-CoA N-acyltransferases (Nat)"/>
    <property type="match status" value="1"/>
</dbReference>
<evidence type="ECO:0000313" key="4">
    <source>
        <dbReference type="EMBL" id="AYG61567.1"/>
    </source>
</evidence>
<dbReference type="CDD" id="cd04301">
    <property type="entry name" value="NAT_SF"/>
    <property type="match status" value="1"/>
</dbReference>
<dbReference type="EMBL" id="CP032694">
    <property type="protein sequence ID" value="AYG61567.1"/>
    <property type="molecule type" value="Genomic_DNA"/>
</dbReference>
<dbReference type="Pfam" id="PF00583">
    <property type="entry name" value="Acetyltransf_1"/>
    <property type="match status" value="1"/>
</dbReference>
<name>A0A387FUU3_9HYPH</name>
<dbReference type="GO" id="GO:0016747">
    <property type="term" value="F:acyltransferase activity, transferring groups other than amino-acyl groups"/>
    <property type="evidence" value="ECO:0007669"/>
    <property type="project" value="InterPro"/>
</dbReference>
<dbReference type="PROSITE" id="PS51186">
    <property type="entry name" value="GNAT"/>
    <property type="match status" value="1"/>
</dbReference>
<proteinExistence type="predicted"/>
<evidence type="ECO:0000256" key="1">
    <source>
        <dbReference type="ARBA" id="ARBA00022679"/>
    </source>
</evidence>
<dbReference type="AlphaFoldDB" id="A0A387FUU3"/>